<protein>
    <submittedName>
        <fullName evidence="2">Uncharacterized protein</fullName>
    </submittedName>
</protein>
<feature type="compositionally biased region" description="Basic and acidic residues" evidence="1">
    <location>
        <begin position="148"/>
        <end position="166"/>
    </location>
</feature>
<proteinExistence type="predicted"/>
<feature type="compositionally biased region" description="Polar residues" evidence="1">
    <location>
        <begin position="116"/>
        <end position="132"/>
    </location>
</feature>
<gene>
    <name evidence="2" type="ORF">DFP72DRAFT_459545</name>
</gene>
<sequence>MGSSLPAPALYPFTRKEVTRPPAAAHSTFAPSPPKTRAPIRVRVRLRPSSPPKTQSTDPLYAMRHTPGPLVPHKIDFRSPPSSTTASVTVTTLVFHPAPDTIPPEHFPRLEISTEQGANATSPNPTSHQSRYTMCAAENRTRRNNTRGRKEDKTKGRVSIEQERPRQPHTSASISGYVGTRTSSHLPAPSLRLPTPNTAHPHPREGAHAPHRTPQHSTGPRIP</sequence>
<keyword evidence="3" id="KW-1185">Reference proteome</keyword>
<feature type="region of interest" description="Disordered" evidence="1">
    <location>
        <begin position="116"/>
        <end position="223"/>
    </location>
</feature>
<evidence type="ECO:0000313" key="3">
    <source>
        <dbReference type="Proteomes" id="UP000521943"/>
    </source>
</evidence>
<reference evidence="2 3" key="1">
    <citation type="submission" date="2020-07" db="EMBL/GenBank/DDBJ databases">
        <title>Comparative genomics of pyrophilous fungi reveals a link between fire events and developmental genes.</title>
        <authorList>
            <consortium name="DOE Joint Genome Institute"/>
            <person name="Steindorff A.S."/>
            <person name="Carver A."/>
            <person name="Calhoun S."/>
            <person name="Stillman K."/>
            <person name="Liu H."/>
            <person name="Lipzen A."/>
            <person name="Pangilinan J."/>
            <person name="Labutti K."/>
            <person name="Bruns T.D."/>
            <person name="Grigoriev I.V."/>
        </authorList>
    </citation>
    <scope>NUCLEOTIDE SEQUENCE [LARGE SCALE GENOMIC DNA]</scope>
    <source>
        <strain evidence="2 3">CBS 144469</strain>
    </source>
</reference>
<evidence type="ECO:0000313" key="2">
    <source>
        <dbReference type="EMBL" id="KAF6752293.1"/>
    </source>
</evidence>
<dbReference type="EMBL" id="JACGCI010000045">
    <property type="protein sequence ID" value="KAF6752293.1"/>
    <property type="molecule type" value="Genomic_DNA"/>
</dbReference>
<name>A0A8H6HSD0_9AGAR</name>
<organism evidence="2 3">
    <name type="scientific">Ephemerocybe angulata</name>
    <dbReference type="NCBI Taxonomy" id="980116"/>
    <lineage>
        <taxon>Eukaryota</taxon>
        <taxon>Fungi</taxon>
        <taxon>Dikarya</taxon>
        <taxon>Basidiomycota</taxon>
        <taxon>Agaricomycotina</taxon>
        <taxon>Agaricomycetes</taxon>
        <taxon>Agaricomycetidae</taxon>
        <taxon>Agaricales</taxon>
        <taxon>Agaricineae</taxon>
        <taxon>Psathyrellaceae</taxon>
        <taxon>Ephemerocybe</taxon>
    </lineage>
</organism>
<comment type="caution">
    <text evidence="2">The sequence shown here is derived from an EMBL/GenBank/DDBJ whole genome shotgun (WGS) entry which is preliminary data.</text>
</comment>
<dbReference type="AlphaFoldDB" id="A0A8H6HSD0"/>
<feature type="region of interest" description="Disordered" evidence="1">
    <location>
        <begin position="1"/>
        <end position="38"/>
    </location>
</feature>
<accession>A0A8H6HSD0</accession>
<dbReference type="Proteomes" id="UP000521943">
    <property type="component" value="Unassembled WGS sequence"/>
</dbReference>
<feature type="compositionally biased region" description="Polar residues" evidence="1">
    <location>
        <begin position="168"/>
        <end position="185"/>
    </location>
</feature>
<evidence type="ECO:0000256" key="1">
    <source>
        <dbReference type="SAM" id="MobiDB-lite"/>
    </source>
</evidence>